<gene>
    <name evidence="4 6" type="primary">rpsJ</name>
    <name evidence="6" type="ORF">ACFFLI_08430</name>
</gene>
<dbReference type="SUPFAM" id="SSF54999">
    <property type="entry name" value="Ribosomal protein S10"/>
    <property type="match status" value="1"/>
</dbReference>
<dbReference type="RefSeq" id="WP_137641601.1">
    <property type="nucleotide sequence ID" value="NZ_BJEA01000001.1"/>
</dbReference>
<comment type="similarity">
    <text evidence="1 4">Belongs to the universal ribosomal protein uS10 family.</text>
</comment>
<comment type="function">
    <text evidence="4">Involved in the binding of tRNA to the ribosomes.</text>
</comment>
<dbReference type="PROSITE" id="PS00361">
    <property type="entry name" value="RIBOSOMAL_S10"/>
    <property type="match status" value="1"/>
</dbReference>
<accession>A0ABV5WUS6</accession>
<dbReference type="GO" id="GO:0005840">
    <property type="term" value="C:ribosome"/>
    <property type="evidence" value="ECO:0007669"/>
    <property type="project" value="UniProtKB-KW"/>
</dbReference>
<sequence length="102" mass="11722">MANQKIRIRLKAYEHRILDQSADKIVETAKRTGATISGPIPLPTERTIYTVLRSPHKFKDSREQFEMRTHKRLIDIVNPTPKTVDSLMKLDLPSGVDIEIKL</sequence>
<name>A0ABV5WUS6_9LACO</name>
<dbReference type="Proteomes" id="UP001589691">
    <property type="component" value="Unassembled WGS sequence"/>
</dbReference>
<evidence type="ECO:0000256" key="4">
    <source>
        <dbReference type="HAMAP-Rule" id="MF_00508"/>
    </source>
</evidence>
<keyword evidence="7" id="KW-1185">Reference proteome</keyword>
<evidence type="ECO:0000256" key="2">
    <source>
        <dbReference type="ARBA" id="ARBA00022980"/>
    </source>
</evidence>
<reference evidence="6 7" key="1">
    <citation type="submission" date="2024-09" db="EMBL/GenBank/DDBJ databases">
        <authorList>
            <person name="Sun Q."/>
            <person name="Mori K."/>
        </authorList>
    </citation>
    <scope>NUCLEOTIDE SEQUENCE [LARGE SCALE GENOMIC DNA]</scope>
    <source>
        <strain evidence="6 7">TBRC 4576</strain>
    </source>
</reference>
<evidence type="ECO:0000313" key="6">
    <source>
        <dbReference type="EMBL" id="MFB9769889.1"/>
    </source>
</evidence>
<keyword evidence="3 4" id="KW-0687">Ribonucleoprotein</keyword>
<dbReference type="InterPro" id="IPR001848">
    <property type="entry name" value="Ribosomal_uS10"/>
</dbReference>
<evidence type="ECO:0000256" key="3">
    <source>
        <dbReference type="ARBA" id="ARBA00023274"/>
    </source>
</evidence>
<dbReference type="PANTHER" id="PTHR11700">
    <property type="entry name" value="30S RIBOSOMAL PROTEIN S10 FAMILY MEMBER"/>
    <property type="match status" value="1"/>
</dbReference>
<evidence type="ECO:0000256" key="1">
    <source>
        <dbReference type="ARBA" id="ARBA00007102"/>
    </source>
</evidence>
<evidence type="ECO:0000259" key="5">
    <source>
        <dbReference type="SMART" id="SM01403"/>
    </source>
</evidence>
<proteinExistence type="inferred from homology"/>
<protein>
    <recommendedName>
        <fullName evidence="4">Small ribosomal subunit protein uS10</fullName>
    </recommendedName>
</protein>
<dbReference type="PRINTS" id="PR00971">
    <property type="entry name" value="RIBOSOMALS10"/>
</dbReference>
<comment type="caution">
    <text evidence="6">The sequence shown here is derived from an EMBL/GenBank/DDBJ whole genome shotgun (WGS) entry which is preliminary data.</text>
</comment>
<feature type="domain" description="Small ribosomal subunit protein uS10" evidence="5">
    <location>
        <begin position="7"/>
        <end position="101"/>
    </location>
</feature>
<comment type="subunit">
    <text evidence="4">Part of the 30S ribosomal subunit.</text>
</comment>
<keyword evidence="2 4" id="KW-0689">Ribosomal protein</keyword>
<dbReference type="SMART" id="SM01403">
    <property type="entry name" value="Ribosomal_S10"/>
    <property type="match status" value="1"/>
</dbReference>
<dbReference type="NCBIfam" id="NF001861">
    <property type="entry name" value="PRK00596.1"/>
    <property type="match status" value="1"/>
</dbReference>
<dbReference type="EMBL" id="JBHLZY010000020">
    <property type="protein sequence ID" value="MFB9769889.1"/>
    <property type="molecule type" value="Genomic_DNA"/>
</dbReference>
<dbReference type="InterPro" id="IPR018268">
    <property type="entry name" value="Ribosomal_uS10_CS"/>
</dbReference>
<dbReference type="Pfam" id="PF00338">
    <property type="entry name" value="Ribosomal_S10"/>
    <property type="match status" value="1"/>
</dbReference>
<dbReference type="NCBIfam" id="TIGR01049">
    <property type="entry name" value="rpsJ_bact"/>
    <property type="match status" value="1"/>
</dbReference>
<organism evidence="6 7">
    <name type="scientific">Lactiplantibacillus modestisalitolerans</name>
    <dbReference type="NCBI Taxonomy" id="1457219"/>
    <lineage>
        <taxon>Bacteria</taxon>
        <taxon>Bacillati</taxon>
        <taxon>Bacillota</taxon>
        <taxon>Bacilli</taxon>
        <taxon>Lactobacillales</taxon>
        <taxon>Lactobacillaceae</taxon>
        <taxon>Lactiplantibacillus</taxon>
    </lineage>
</organism>
<dbReference type="InterPro" id="IPR036838">
    <property type="entry name" value="Ribosomal_uS10_dom_sf"/>
</dbReference>
<dbReference type="Gene3D" id="3.30.70.600">
    <property type="entry name" value="Ribosomal protein S10 domain"/>
    <property type="match status" value="1"/>
</dbReference>
<evidence type="ECO:0000313" key="7">
    <source>
        <dbReference type="Proteomes" id="UP001589691"/>
    </source>
</evidence>
<dbReference type="InterPro" id="IPR027486">
    <property type="entry name" value="Ribosomal_uS10_dom"/>
</dbReference>
<dbReference type="HAMAP" id="MF_00508">
    <property type="entry name" value="Ribosomal_uS10"/>
    <property type="match status" value="1"/>
</dbReference>